<proteinExistence type="predicted"/>
<accession>A0A1I0YBU4</accession>
<reference evidence="1 2" key="1">
    <citation type="submission" date="2016-10" db="EMBL/GenBank/DDBJ databases">
        <authorList>
            <person name="de Groot N.N."/>
        </authorList>
    </citation>
    <scope>NUCLEOTIDE SEQUENCE [LARGE SCALE GENOMIC DNA]</scope>
    <source>
        <strain evidence="1 2">L14</strain>
    </source>
</reference>
<evidence type="ECO:0000313" key="1">
    <source>
        <dbReference type="EMBL" id="SFB09868.1"/>
    </source>
</evidence>
<dbReference type="Proteomes" id="UP000183843">
    <property type="component" value="Unassembled WGS sequence"/>
</dbReference>
<organism evidence="1 2">
    <name type="scientific">Selenomonas ruminantium</name>
    <dbReference type="NCBI Taxonomy" id="971"/>
    <lineage>
        <taxon>Bacteria</taxon>
        <taxon>Bacillati</taxon>
        <taxon>Bacillota</taxon>
        <taxon>Negativicutes</taxon>
        <taxon>Selenomonadales</taxon>
        <taxon>Selenomonadaceae</taxon>
        <taxon>Selenomonas</taxon>
    </lineage>
</organism>
<sequence length="124" mass="14506">MENEENTLSVYRTVRDRYGKKHKVYSARFKDIQTVTDFTTKYDPESFALYAMAPVIDEDGEVDMLPDGRVNFNNGFADDVLEIVELALDYRETKEQINEWLDIEIAQEIVQLLLGMSTFKKKRK</sequence>
<evidence type="ECO:0000313" key="2">
    <source>
        <dbReference type="Proteomes" id="UP000183843"/>
    </source>
</evidence>
<dbReference type="RefSeq" id="WP_074816602.1">
    <property type="nucleotide sequence ID" value="NZ_FOJX01000011.1"/>
</dbReference>
<protein>
    <submittedName>
        <fullName evidence="1">Uncharacterized protein</fullName>
    </submittedName>
</protein>
<gene>
    <name evidence="1" type="ORF">SAMN05216587_1115</name>
</gene>
<name>A0A1I0YBU4_SELRU</name>
<dbReference type="AlphaFoldDB" id="A0A1I0YBU4"/>
<dbReference type="EMBL" id="FOJX01000011">
    <property type="protein sequence ID" value="SFB09868.1"/>
    <property type="molecule type" value="Genomic_DNA"/>
</dbReference>